<dbReference type="InterPro" id="IPR013783">
    <property type="entry name" value="Ig-like_fold"/>
</dbReference>
<dbReference type="PROSITE" id="PS01186">
    <property type="entry name" value="EGF_2"/>
    <property type="match status" value="1"/>
</dbReference>
<dbReference type="EMBL" id="LODT01000039">
    <property type="protein sequence ID" value="KYQ89774.1"/>
    <property type="molecule type" value="Genomic_DNA"/>
</dbReference>
<dbReference type="PANTHER" id="PTHR31341:SF15">
    <property type="entry name" value="EGF-LIKE DOMAIN-CONTAINING PROTEIN"/>
    <property type="match status" value="1"/>
</dbReference>
<sequence length="949" mass="101684">MGSSGFNFICIVGSTGSGSKIYALTTQTILNSTGSSIPLPTGTLLNSLSGGPFPSVDILAIAAGYNPGQCFVKTSSTIFQISFSDSGITSSYASAATSSHPNQFIFAARGSGFNAPNIVMYSISSGGTISVSGYLLNENNDFQTIPTGFPVTIGTAPISYMNADGMNMIIKSALSTNILPYSTYISGTSSPVTSVTFDSVFTRTGLFLNSGFIYSCAKNASGVYLEALSSYDMQVMYNFITVDNINCVNFYSEPFQIRMIVSAIWPNNLYGFAYVGKFPADSQSETTTVTPAITIPANPVVGDFQLGFYTPYRKSIFSAIPSVGILKFDYTSFCTDDCNNHGVCNFGNEGYTCTCTQDNSVYFYGTSCDKQLPKITYVKTPYFGGLTTITGNYFASSDVDYTISINNGTSIVCSNMQFINTTAITCNFDRLYSDPTSVLVASVYSLNVQGAESGFGIASFYATPIVTSVTQNNDQLTLTGTNFLAETYQSIAFGTNTLSCQSSSTQTVCGLSSTLVSGVMKGNIKYGNMDIFYNQNYNFRPWITGTLPQFIPTDSSVVVLQGILFTANPTDTYKVNFAGQSISVPPGNITSTSITVTFPDGIPVSRQLSIVVGDNLATSNSYSIVYNEPDLTQCTQDVDTHNKFTITGSNFGNLTQLVTVSVEPVSGIYNATVLSVSKTSIEIQLPNDAEKGLMFATVAEQDSNSIVLNLQPKITGITSLPSTNGSNSITIQGEYLKGTQYTFNGVDITCTAYSTLNYPNSWAECTYPSGSGTIALKAFSSLENQVLTSEYQTHYKAPSILTISPSSYKKSQNVTFVITGYDIVFTDIYITIQGEDCLIIENNLPANISCNLKSEIDPSTIQNPVSIKISSNGIVGYNNATLIYEKSCMNSCSSQGTCDVTSGKCQCNDGFTGDDCSTVVDTSSDISSSPIIKITLLMTILFNLISIFF</sequence>
<keyword evidence="3" id="KW-0325">Glycoprotein</keyword>
<dbReference type="Proteomes" id="UP000076078">
    <property type="component" value="Unassembled WGS sequence"/>
</dbReference>
<keyword evidence="7" id="KW-1185">Reference proteome</keyword>
<dbReference type="Gene3D" id="2.10.25.10">
    <property type="entry name" value="Laminin"/>
    <property type="match status" value="1"/>
</dbReference>
<feature type="domain" description="EGF-like" evidence="5">
    <location>
        <begin position="884"/>
        <end position="917"/>
    </location>
</feature>
<dbReference type="InterPro" id="IPR052014">
    <property type="entry name" value="Dictyostelium_Tiger"/>
</dbReference>
<keyword evidence="4" id="KW-0245">EGF-like domain</keyword>
<feature type="disulfide bond" evidence="4">
    <location>
        <begin position="907"/>
        <end position="916"/>
    </location>
</feature>
<accession>A0A151Z7L3</accession>
<evidence type="ECO:0000256" key="1">
    <source>
        <dbReference type="ARBA" id="ARBA00022729"/>
    </source>
</evidence>
<dbReference type="SMART" id="SM00181">
    <property type="entry name" value="EGF"/>
    <property type="match status" value="2"/>
</dbReference>
<reference evidence="6 7" key="1">
    <citation type="submission" date="2015-12" db="EMBL/GenBank/DDBJ databases">
        <title>Dictyostelia acquired genes for synthesis and detection of signals that induce cell-type specialization by lateral gene transfer from prokaryotes.</title>
        <authorList>
            <person name="Gloeckner G."/>
            <person name="Schaap P."/>
        </authorList>
    </citation>
    <scope>NUCLEOTIDE SEQUENCE [LARGE SCALE GENOMIC DNA]</scope>
    <source>
        <strain evidence="6 7">TK</strain>
    </source>
</reference>
<dbReference type="PANTHER" id="PTHR31341">
    <property type="entry name" value="IPT/TIG DOMAIN-CONTAINING PROTEIN-RELATED-RELATED"/>
    <property type="match status" value="1"/>
</dbReference>
<dbReference type="InterPro" id="IPR002049">
    <property type="entry name" value="LE_dom"/>
</dbReference>
<evidence type="ECO:0000313" key="7">
    <source>
        <dbReference type="Proteomes" id="UP000076078"/>
    </source>
</evidence>
<feature type="domain" description="EGF-like" evidence="5">
    <location>
        <begin position="330"/>
        <end position="369"/>
    </location>
</feature>
<dbReference type="OrthoDB" id="24520at2759"/>
<dbReference type="Gene3D" id="2.60.40.10">
    <property type="entry name" value="Immunoglobulins"/>
    <property type="match status" value="1"/>
</dbReference>
<dbReference type="Pfam" id="PF07974">
    <property type="entry name" value="EGF_2"/>
    <property type="match status" value="1"/>
</dbReference>
<evidence type="ECO:0000256" key="2">
    <source>
        <dbReference type="ARBA" id="ARBA00023157"/>
    </source>
</evidence>
<evidence type="ECO:0000259" key="5">
    <source>
        <dbReference type="PROSITE" id="PS50026"/>
    </source>
</evidence>
<proteinExistence type="predicted"/>
<dbReference type="InterPro" id="IPR000742">
    <property type="entry name" value="EGF"/>
</dbReference>
<dbReference type="STRING" id="361077.A0A151Z7L3"/>
<evidence type="ECO:0000313" key="6">
    <source>
        <dbReference type="EMBL" id="KYQ89774.1"/>
    </source>
</evidence>
<dbReference type="InParanoid" id="A0A151Z7L3"/>
<organism evidence="6 7">
    <name type="scientific">Tieghemostelium lacteum</name>
    <name type="common">Slime mold</name>
    <name type="synonym">Dictyostelium lacteum</name>
    <dbReference type="NCBI Taxonomy" id="361077"/>
    <lineage>
        <taxon>Eukaryota</taxon>
        <taxon>Amoebozoa</taxon>
        <taxon>Evosea</taxon>
        <taxon>Eumycetozoa</taxon>
        <taxon>Dictyostelia</taxon>
        <taxon>Dictyosteliales</taxon>
        <taxon>Raperosteliaceae</taxon>
        <taxon>Tieghemostelium</taxon>
    </lineage>
</organism>
<comment type="caution">
    <text evidence="6">The sequence shown here is derived from an EMBL/GenBank/DDBJ whole genome shotgun (WGS) entry which is preliminary data.</text>
</comment>
<comment type="caution">
    <text evidence="4">Lacks conserved residue(s) required for the propagation of feature annotation.</text>
</comment>
<keyword evidence="1" id="KW-0732">Signal</keyword>
<dbReference type="PROSITE" id="PS00022">
    <property type="entry name" value="EGF_1"/>
    <property type="match status" value="1"/>
</dbReference>
<evidence type="ECO:0000256" key="3">
    <source>
        <dbReference type="ARBA" id="ARBA00023180"/>
    </source>
</evidence>
<dbReference type="PROSITE" id="PS50026">
    <property type="entry name" value="EGF_3"/>
    <property type="match status" value="2"/>
</dbReference>
<evidence type="ECO:0000256" key="4">
    <source>
        <dbReference type="PROSITE-ProRule" id="PRU00076"/>
    </source>
</evidence>
<dbReference type="AlphaFoldDB" id="A0A151Z7L3"/>
<feature type="disulfide bond" evidence="4">
    <location>
        <begin position="334"/>
        <end position="344"/>
    </location>
</feature>
<keyword evidence="2 4" id="KW-1015">Disulfide bond</keyword>
<protein>
    <submittedName>
        <fullName evidence="6">Tenascin C</fullName>
    </submittedName>
</protein>
<name>A0A151Z7L3_TIELA</name>
<feature type="disulfide bond" evidence="4">
    <location>
        <begin position="888"/>
        <end position="898"/>
    </location>
</feature>
<gene>
    <name evidence="6" type="ORF">DLAC_09743</name>
</gene>
<dbReference type="InterPro" id="IPR013111">
    <property type="entry name" value="EGF_extracell"/>
</dbReference>
<dbReference type="CDD" id="cd00055">
    <property type="entry name" value="EGF_Lam"/>
    <property type="match status" value="1"/>
</dbReference>